<dbReference type="OrthoDB" id="2152896at2759"/>
<organism evidence="4 5">
    <name type="scientific">Glonium stellatum</name>
    <dbReference type="NCBI Taxonomy" id="574774"/>
    <lineage>
        <taxon>Eukaryota</taxon>
        <taxon>Fungi</taxon>
        <taxon>Dikarya</taxon>
        <taxon>Ascomycota</taxon>
        <taxon>Pezizomycotina</taxon>
        <taxon>Dothideomycetes</taxon>
        <taxon>Pleosporomycetidae</taxon>
        <taxon>Gloniales</taxon>
        <taxon>Gloniaceae</taxon>
        <taxon>Glonium</taxon>
    </lineage>
</organism>
<feature type="region of interest" description="Disordered" evidence="2">
    <location>
        <begin position="227"/>
        <end position="285"/>
    </location>
</feature>
<dbReference type="GO" id="GO:0008270">
    <property type="term" value="F:zinc ion binding"/>
    <property type="evidence" value="ECO:0007669"/>
    <property type="project" value="UniProtKB-KW"/>
</dbReference>
<evidence type="ECO:0000256" key="1">
    <source>
        <dbReference type="PROSITE-ProRule" id="PRU00042"/>
    </source>
</evidence>
<feature type="compositionally biased region" description="Polar residues" evidence="2">
    <location>
        <begin position="1"/>
        <end position="10"/>
    </location>
</feature>
<feature type="domain" description="C2H2-type" evidence="3">
    <location>
        <begin position="172"/>
        <end position="199"/>
    </location>
</feature>
<feature type="compositionally biased region" description="Basic residues" evidence="2">
    <location>
        <begin position="430"/>
        <end position="441"/>
    </location>
</feature>
<feature type="region of interest" description="Disordered" evidence="2">
    <location>
        <begin position="372"/>
        <end position="460"/>
    </location>
</feature>
<dbReference type="EMBL" id="KV749211">
    <property type="protein sequence ID" value="OCL10600.1"/>
    <property type="molecule type" value="Genomic_DNA"/>
</dbReference>
<feature type="compositionally biased region" description="Polar residues" evidence="2">
    <location>
        <begin position="379"/>
        <end position="409"/>
    </location>
</feature>
<feature type="compositionally biased region" description="Polar residues" evidence="2">
    <location>
        <begin position="94"/>
        <end position="110"/>
    </location>
</feature>
<evidence type="ECO:0000256" key="2">
    <source>
        <dbReference type="SAM" id="MobiDB-lite"/>
    </source>
</evidence>
<protein>
    <recommendedName>
        <fullName evidence="3">C2H2-type domain-containing protein</fullName>
    </recommendedName>
</protein>
<name>A0A8E2F4U5_9PEZI</name>
<dbReference type="AlphaFoldDB" id="A0A8E2F4U5"/>
<dbReference type="PROSITE" id="PS00028">
    <property type="entry name" value="ZINC_FINGER_C2H2_1"/>
    <property type="match status" value="1"/>
</dbReference>
<dbReference type="PROSITE" id="PS50157">
    <property type="entry name" value="ZINC_FINGER_C2H2_2"/>
    <property type="match status" value="1"/>
</dbReference>
<keyword evidence="1" id="KW-0863">Zinc-finger</keyword>
<feature type="compositionally biased region" description="Low complexity" evidence="2">
    <location>
        <begin position="53"/>
        <end position="66"/>
    </location>
</feature>
<evidence type="ECO:0000313" key="5">
    <source>
        <dbReference type="Proteomes" id="UP000250140"/>
    </source>
</evidence>
<feature type="compositionally biased region" description="Acidic residues" evidence="2">
    <location>
        <begin position="448"/>
        <end position="460"/>
    </location>
</feature>
<feature type="compositionally biased region" description="Low complexity" evidence="2">
    <location>
        <begin position="12"/>
        <end position="27"/>
    </location>
</feature>
<feature type="compositionally biased region" description="Low complexity" evidence="2">
    <location>
        <begin position="237"/>
        <end position="247"/>
    </location>
</feature>
<feature type="compositionally biased region" description="Acidic residues" evidence="2">
    <location>
        <begin position="416"/>
        <end position="427"/>
    </location>
</feature>
<feature type="region of interest" description="Disordered" evidence="2">
    <location>
        <begin position="1"/>
        <end position="110"/>
    </location>
</feature>
<keyword evidence="1" id="KW-0479">Metal-binding</keyword>
<sequence>MQEPTTARPTSQHRLSMSSAASSIPSKSRTHSHSLSVGSINPAHRVTRRKSMSSTTANNVAAMAVAKGVSGSALEAGNSSNRRTSKASLGPRGQNLSNYPSMPSSLPNNGSVFAPSSYSAHLAKTGDAVTDGPPLASMPESEKGNSKARIRRASEGSRLSKGDSKRSSGSELRCEKCGKGYKHSSCLTKHLWEHTPEWQYTSKLLISKHQQVQLLEAASVLVAMNQEGESAKDSDHSSASPAASGSSDLRDDDLSSTDTTPPPQADDAVGSYSTSRSHFGRSKRFSTNSSAYSQSYQSTSVFSDNGQGYSSHYRQWSNDGRPTTSGTSVAGSYYEDEDQADLAAAVGLLSCSYGTPKSGPVILPPDVPPVPPLPARFLGQNTDSISGSTTTPTAHQSSIRGHSYSPYTQESKDVDMDNDSLADDDDFDHNHHHHHHHHHHAASRDRIDEDDDGVFGTMEE</sequence>
<evidence type="ECO:0000259" key="3">
    <source>
        <dbReference type="PROSITE" id="PS50157"/>
    </source>
</evidence>
<evidence type="ECO:0000313" key="4">
    <source>
        <dbReference type="EMBL" id="OCL10600.1"/>
    </source>
</evidence>
<dbReference type="Proteomes" id="UP000250140">
    <property type="component" value="Unassembled WGS sequence"/>
</dbReference>
<accession>A0A8E2F4U5</accession>
<feature type="compositionally biased region" description="Basic and acidic residues" evidence="2">
    <location>
        <begin position="152"/>
        <end position="176"/>
    </location>
</feature>
<reference evidence="4 5" key="1">
    <citation type="journal article" date="2016" name="Nat. Commun.">
        <title>Ectomycorrhizal ecology is imprinted in the genome of the dominant symbiotic fungus Cenococcum geophilum.</title>
        <authorList>
            <consortium name="DOE Joint Genome Institute"/>
            <person name="Peter M."/>
            <person name="Kohler A."/>
            <person name="Ohm R.A."/>
            <person name="Kuo A."/>
            <person name="Krutzmann J."/>
            <person name="Morin E."/>
            <person name="Arend M."/>
            <person name="Barry K.W."/>
            <person name="Binder M."/>
            <person name="Choi C."/>
            <person name="Clum A."/>
            <person name="Copeland A."/>
            <person name="Grisel N."/>
            <person name="Haridas S."/>
            <person name="Kipfer T."/>
            <person name="LaButti K."/>
            <person name="Lindquist E."/>
            <person name="Lipzen A."/>
            <person name="Maire R."/>
            <person name="Meier B."/>
            <person name="Mihaltcheva S."/>
            <person name="Molinier V."/>
            <person name="Murat C."/>
            <person name="Poggeler S."/>
            <person name="Quandt C.A."/>
            <person name="Sperisen C."/>
            <person name="Tritt A."/>
            <person name="Tisserant E."/>
            <person name="Crous P.W."/>
            <person name="Henrissat B."/>
            <person name="Nehls U."/>
            <person name="Egli S."/>
            <person name="Spatafora J.W."/>
            <person name="Grigoriev I.V."/>
            <person name="Martin F.M."/>
        </authorList>
    </citation>
    <scope>NUCLEOTIDE SEQUENCE [LARGE SCALE GENOMIC DNA]</scope>
    <source>
        <strain evidence="4 5">CBS 207.34</strain>
    </source>
</reference>
<proteinExistence type="predicted"/>
<keyword evidence="1" id="KW-0862">Zinc</keyword>
<gene>
    <name evidence="4" type="ORF">AOQ84DRAFT_288939</name>
</gene>
<keyword evidence="5" id="KW-1185">Reference proteome</keyword>
<feature type="region of interest" description="Disordered" evidence="2">
    <location>
        <begin position="124"/>
        <end position="176"/>
    </location>
</feature>
<dbReference type="InterPro" id="IPR013087">
    <property type="entry name" value="Znf_C2H2_type"/>
</dbReference>